<proteinExistence type="predicted"/>
<sequence>MDALNAGDSTDLCTIAGFPLGVGAIRGWARAGDARAEGRPVGCGGGRTVVGALGRWGAGLPGSVRRVGPWL</sequence>
<evidence type="ECO:0000313" key="1">
    <source>
        <dbReference type="EMBL" id="GDY66682.1"/>
    </source>
</evidence>
<protein>
    <submittedName>
        <fullName evidence="1">Uncharacterized protein</fullName>
    </submittedName>
</protein>
<comment type="caution">
    <text evidence="1">The sequence shown here is derived from an EMBL/GenBank/DDBJ whole genome shotgun (WGS) entry which is preliminary data.</text>
</comment>
<dbReference type="AlphaFoldDB" id="A0A4D4M4B2"/>
<name>A0A4D4M4B2_STRAX</name>
<dbReference type="Proteomes" id="UP000302139">
    <property type="component" value="Unassembled WGS sequence"/>
</dbReference>
<dbReference type="EMBL" id="BJHX01000001">
    <property type="protein sequence ID" value="GDY66682.1"/>
    <property type="molecule type" value="Genomic_DNA"/>
</dbReference>
<accession>A0A4D4M4B2</accession>
<gene>
    <name evidence="1" type="ORF">SAV14893_060750</name>
</gene>
<evidence type="ECO:0000313" key="2">
    <source>
        <dbReference type="Proteomes" id="UP000302139"/>
    </source>
</evidence>
<reference evidence="1 2" key="1">
    <citation type="submission" date="2019-04" db="EMBL/GenBank/DDBJ databases">
        <title>Draft genome sequences of Streptomyces avermitilis NBRC 14893.</title>
        <authorList>
            <person name="Komaki H."/>
            <person name="Tamura T."/>
            <person name="Hosoyama A."/>
        </authorList>
    </citation>
    <scope>NUCLEOTIDE SEQUENCE [LARGE SCALE GENOMIC DNA]</scope>
    <source>
        <strain evidence="1 2">NBRC 14893</strain>
    </source>
</reference>
<organism evidence="1 2">
    <name type="scientific">Streptomyces avermitilis</name>
    <dbReference type="NCBI Taxonomy" id="33903"/>
    <lineage>
        <taxon>Bacteria</taxon>
        <taxon>Bacillati</taxon>
        <taxon>Actinomycetota</taxon>
        <taxon>Actinomycetes</taxon>
        <taxon>Kitasatosporales</taxon>
        <taxon>Streptomycetaceae</taxon>
        <taxon>Streptomyces</taxon>
    </lineage>
</organism>